<evidence type="ECO:0000313" key="2">
    <source>
        <dbReference type="EMBL" id="AZE49887.1"/>
    </source>
</evidence>
<proteinExistence type="predicted"/>
<gene>
    <name evidence="2" type="ORF">C4K04_4222</name>
</gene>
<dbReference type="Proteomes" id="UP000268048">
    <property type="component" value="Chromosome"/>
</dbReference>
<sequence length="51" mass="5661">MSVDNVDATQYQAHAPEPEPPPTMPAQEPLPPKVAPAEKPMIIWRSLLLEQ</sequence>
<evidence type="ECO:0000313" key="3">
    <source>
        <dbReference type="Proteomes" id="UP000268048"/>
    </source>
</evidence>
<feature type="region of interest" description="Disordered" evidence="1">
    <location>
        <begin position="1"/>
        <end position="35"/>
    </location>
</feature>
<evidence type="ECO:0000256" key="1">
    <source>
        <dbReference type="SAM" id="MobiDB-lite"/>
    </source>
</evidence>
<organism evidence="2 3">
    <name type="scientific">Pseudomonas chlororaphis</name>
    <dbReference type="NCBI Taxonomy" id="587753"/>
    <lineage>
        <taxon>Bacteria</taxon>
        <taxon>Pseudomonadati</taxon>
        <taxon>Pseudomonadota</taxon>
        <taxon>Gammaproteobacteria</taxon>
        <taxon>Pseudomonadales</taxon>
        <taxon>Pseudomonadaceae</taxon>
        <taxon>Pseudomonas</taxon>
    </lineage>
</organism>
<feature type="compositionally biased region" description="Pro residues" evidence="1">
    <location>
        <begin position="18"/>
        <end position="34"/>
    </location>
</feature>
<name>A0A3G7TRY3_9PSED</name>
<protein>
    <submittedName>
        <fullName evidence="2">Uncharacterized protein</fullName>
    </submittedName>
</protein>
<reference evidence="2 3" key="1">
    <citation type="submission" date="2018-03" db="EMBL/GenBank/DDBJ databases">
        <title>Diversity of phytobeneficial traits revealed by whole-genome analysis of worldwide-isolated phenazine-producing Pseudomonas spp.</title>
        <authorList>
            <person name="Biessy A."/>
            <person name="Novinscak A."/>
            <person name="Blom J."/>
            <person name="Leger G."/>
            <person name="Thomashow L.S."/>
            <person name="Cazorla F.M."/>
            <person name="Josic D."/>
            <person name="Filion M."/>
        </authorList>
    </citation>
    <scope>NUCLEOTIDE SEQUENCE [LARGE SCALE GENOMIC DNA]</scope>
    <source>
        <strain evidence="2 3">B25</strain>
    </source>
</reference>
<dbReference type="EMBL" id="CP027753">
    <property type="protein sequence ID" value="AZE49887.1"/>
    <property type="molecule type" value="Genomic_DNA"/>
</dbReference>
<accession>A0A3G7TRY3</accession>
<dbReference type="AlphaFoldDB" id="A0A3G7TRY3"/>